<evidence type="ECO:0000256" key="5">
    <source>
        <dbReference type="ARBA" id="ARBA00022475"/>
    </source>
</evidence>
<keyword evidence="25" id="KW-1185">Reference proteome</keyword>
<reference evidence="24 25" key="1">
    <citation type="journal article" date="2021" name="bioRxiv">
        <title>The Gossypium anomalum genome as a resource for cotton improvement and evolutionary analysis of hybrid incompatibility.</title>
        <authorList>
            <person name="Grover C.E."/>
            <person name="Yuan D."/>
            <person name="Arick M.A."/>
            <person name="Miller E.R."/>
            <person name="Hu G."/>
            <person name="Peterson D.G."/>
            <person name="Wendel J.F."/>
            <person name="Udall J.A."/>
        </authorList>
    </citation>
    <scope>NUCLEOTIDE SEQUENCE [LARGE SCALE GENOMIC DNA]</scope>
    <source>
        <strain evidence="24">JFW-Udall</strain>
        <tissue evidence="24">Leaf</tissue>
    </source>
</reference>
<keyword evidence="14 22" id="KW-1133">Transmembrane helix</keyword>
<dbReference type="EMBL" id="JAHUZN010000006">
    <property type="protein sequence ID" value="KAG8491248.1"/>
    <property type="molecule type" value="Genomic_DNA"/>
</dbReference>
<feature type="compositionally biased region" description="Pro residues" evidence="21">
    <location>
        <begin position="390"/>
        <end position="427"/>
    </location>
</feature>
<evidence type="ECO:0000256" key="15">
    <source>
        <dbReference type="ARBA" id="ARBA00023136"/>
    </source>
</evidence>
<dbReference type="Proteomes" id="UP000701853">
    <property type="component" value="Chromosome 6"/>
</dbReference>
<dbReference type="CDD" id="cd14066">
    <property type="entry name" value="STKc_IRAK"/>
    <property type="match status" value="1"/>
</dbReference>
<evidence type="ECO:0000256" key="22">
    <source>
        <dbReference type="SAM" id="Phobius"/>
    </source>
</evidence>
<keyword evidence="17" id="KW-0325">Glycoprotein</keyword>
<keyword evidence="8 22" id="KW-0812">Transmembrane</keyword>
<keyword evidence="9" id="KW-0732">Signal</keyword>
<evidence type="ECO:0000256" key="10">
    <source>
        <dbReference type="ARBA" id="ARBA00022734"/>
    </source>
</evidence>
<evidence type="ECO:0000256" key="3">
    <source>
        <dbReference type="ARBA" id="ARBA00010217"/>
    </source>
</evidence>
<feature type="binding site" evidence="20">
    <location>
        <position position="641"/>
    </location>
    <ligand>
        <name>ATP</name>
        <dbReference type="ChEBI" id="CHEBI:30616"/>
    </ligand>
</feature>
<dbReference type="FunFam" id="3.30.200.20:FF:000212">
    <property type="entry name" value="Proline-rich receptor-like protein kinase PERK8"/>
    <property type="match status" value="1"/>
</dbReference>
<protein>
    <recommendedName>
        <fullName evidence="4">non-specific serine/threonine protein kinase</fullName>
        <ecNumber evidence="4">2.7.11.1</ecNumber>
    </recommendedName>
</protein>
<dbReference type="Gene3D" id="1.10.510.10">
    <property type="entry name" value="Transferase(Phosphotransferase) domain 1"/>
    <property type="match status" value="1"/>
</dbReference>
<dbReference type="GO" id="GO:0005524">
    <property type="term" value="F:ATP binding"/>
    <property type="evidence" value="ECO:0007669"/>
    <property type="project" value="UniProtKB-UniRule"/>
</dbReference>
<comment type="catalytic activity">
    <reaction evidence="19">
        <text>L-seryl-[protein] + ATP = O-phospho-L-seryl-[protein] + ADP + H(+)</text>
        <dbReference type="Rhea" id="RHEA:17989"/>
        <dbReference type="Rhea" id="RHEA-COMP:9863"/>
        <dbReference type="Rhea" id="RHEA-COMP:11604"/>
        <dbReference type="ChEBI" id="CHEBI:15378"/>
        <dbReference type="ChEBI" id="CHEBI:29999"/>
        <dbReference type="ChEBI" id="CHEBI:30616"/>
        <dbReference type="ChEBI" id="CHEBI:83421"/>
        <dbReference type="ChEBI" id="CHEBI:456216"/>
        <dbReference type="EC" id="2.7.11.1"/>
    </reaction>
</comment>
<dbReference type="InterPro" id="IPR001245">
    <property type="entry name" value="Ser-Thr/Tyr_kinase_cat_dom"/>
</dbReference>
<dbReference type="SMART" id="SM00220">
    <property type="entry name" value="S_TKc"/>
    <property type="match status" value="1"/>
</dbReference>
<comment type="similarity">
    <text evidence="3">In the C-terminal section; belongs to the protein kinase superfamily. Ser/Thr protein kinase family.</text>
</comment>
<keyword evidence="13 20" id="KW-0067">ATP-binding</keyword>
<dbReference type="PROSITE" id="PS50011">
    <property type="entry name" value="PROTEIN_KINASE_DOM"/>
    <property type="match status" value="1"/>
</dbReference>
<keyword evidence="6" id="KW-0723">Serine/threonine-protein kinase</keyword>
<organism evidence="24 25">
    <name type="scientific">Gossypium anomalum</name>
    <dbReference type="NCBI Taxonomy" id="47600"/>
    <lineage>
        <taxon>Eukaryota</taxon>
        <taxon>Viridiplantae</taxon>
        <taxon>Streptophyta</taxon>
        <taxon>Embryophyta</taxon>
        <taxon>Tracheophyta</taxon>
        <taxon>Spermatophyta</taxon>
        <taxon>Magnoliopsida</taxon>
        <taxon>eudicotyledons</taxon>
        <taxon>Gunneridae</taxon>
        <taxon>Pentapetalae</taxon>
        <taxon>rosids</taxon>
        <taxon>malvids</taxon>
        <taxon>Malvales</taxon>
        <taxon>Malvaceae</taxon>
        <taxon>Malvoideae</taxon>
        <taxon>Gossypium</taxon>
    </lineage>
</organism>
<keyword evidence="15 22" id="KW-0472">Membrane</keyword>
<dbReference type="GO" id="GO:0005886">
    <property type="term" value="C:plasma membrane"/>
    <property type="evidence" value="ECO:0007669"/>
    <property type="project" value="UniProtKB-SubCell"/>
</dbReference>
<dbReference type="GO" id="GO:0030246">
    <property type="term" value="F:carbohydrate binding"/>
    <property type="evidence" value="ECO:0007669"/>
    <property type="project" value="UniProtKB-KW"/>
</dbReference>
<dbReference type="Gene3D" id="3.30.200.20">
    <property type="entry name" value="Phosphorylase Kinase, domain 1"/>
    <property type="match status" value="1"/>
</dbReference>
<keyword evidence="5" id="KW-1003">Cell membrane</keyword>
<dbReference type="InterPro" id="IPR000719">
    <property type="entry name" value="Prot_kinase_dom"/>
</dbReference>
<dbReference type="PROSITE" id="PS00108">
    <property type="entry name" value="PROTEIN_KINASE_ST"/>
    <property type="match status" value="1"/>
</dbReference>
<evidence type="ECO:0000256" key="16">
    <source>
        <dbReference type="ARBA" id="ARBA00023170"/>
    </source>
</evidence>
<dbReference type="FunFam" id="1.10.510.10:FF:000240">
    <property type="entry name" value="Lectin-domain containing receptor kinase A4.3"/>
    <property type="match status" value="1"/>
</dbReference>
<evidence type="ECO:0000256" key="4">
    <source>
        <dbReference type="ARBA" id="ARBA00012513"/>
    </source>
</evidence>
<sequence length="1006" mass="108425">MDYAIGQVRLHLLTAVIKCSFKRPPETQNALGAALAAGIADLNQYNVSVAERVVEPSKASCLFKAVKSKIAFLMNLTVYLLYTRRVEENDKDLLLTTCEKEETRGSTNNGSAYTAPYDSSSTKTELAISNPTAADHSSQAASSAIDDLLGLGLPAAASATPSPQLKLNTKAAPESKHISAEVAPIASCFITVRKIFQKQRVVYITPTMNEAREIDYSFRKYIGNGIAIAIGFDLTDPSYGYSYKDRAFRPFLDGALSKPSRHRGTDGSSSSFSEVAKPFHPLHCIGRFPPPLPPPPLPVVLPPLPPPPTPASASPPPLLASHLAPISTPPPIPAAVAISPVTTPTPAVVTSPPPLSPTPPAAANKITPLASPPLPPPPLVIIPSPLLPKSSPPPPQQPSKPLPSTPLPTAPPRPPSVVLPPPPPPPAASRSTRVPKTPTPFRAFPLPPPLPLPLPLPPPTSTPPQLPPAASHSIGAPNTPGFFQAFPPPSPPLPPPAAALALTANKGGLAATKHRLHSPIGLIVASVGVTVLLFVVFALVCICFKGRRRKHKPSDTKIQQCSSVTKDGPSAASMQQKQQNVTNSATVTADTALNPSSGIFTYEELVLATNGFSESNLIGQGGFGYVYKGRLLTGQDVAVKKLKAGSRQGEREFRAEVETISRVHHKHLVSLVGYCINGAERLLVYEFVPNRTLEFHLHENRQPVIVWESRLKIAIGSAKGLAYLHEDLLVVRVNFEISSFRIRIGQLCFVDVFTAKLGWIQLIVPTGSPTIIHRDIKAANILLDMRFEAKVSDFGLAKIFFDESPSITHISTRVMGTFGYLAPEYVLTGKLTDKSDVYSYGVMLLELITGRPPIIQQSSSTNHSLVDWARPLLGGAIEANEYESLVDERLNGAYNKSQMANMVTCAAACLRHSAWLRPRMVQVVRALEDNISLPYLEEGSRFWKNSFNSTSSATFIQNAQLCNNNDSFSETTSEYGLNPSGSTTEIDITPNYSISKQPEYDLNRER</sequence>
<dbReference type="Pfam" id="PF07714">
    <property type="entry name" value="PK_Tyr_Ser-Thr"/>
    <property type="match status" value="1"/>
</dbReference>
<evidence type="ECO:0000256" key="1">
    <source>
        <dbReference type="ARBA" id="ARBA00004251"/>
    </source>
</evidence>
<feature type="compositionally biased region" description="Low complexity" evidence="21">
    <location>
        <begin position="428"/>
        <end position="444"/>
    </location>
</feature>
<feature type="region of interest" description="Disordered" evidence="21">
    <location>
        <begin position="970"/>
        <end position="990"/>
    </location>
</feature>
<comment type="caution">
    <text evidence="24">The sequence shown here is derived from an EMBL/GenBank/DDBJ whole genome shotgun (WGS) entry which is preliminary data.</text>
</comment>
<feature type="compositionally biased region" description="Pro residues" evidence="21">
    <location>
        <begin position="351"/>
        <end position="360"/>
    </location>
</feature>
<comment type="catalytic activity">
    <reaction evidence="18">
        <text>L-threonyl-[protein] + ATP = O-phospho-L-threonyl-[protein] + ADP + H(+)</text>
        <dbReference type="Rhea" id="RHEA:46608"/>
        <dbReference type="Rhea" id="RHEA-COMP:11060"/>
        <dbReference type="Rhea" id="RHEA-COMP:11605"/>
        <dbReference type="ChEBI" id="CHEBI:15378"/>
        <dbReference type="ChEBI" id="CHEBI:30013"/>
        <dbReference type="ChEBI" id="CHEBI:30616"/>
        <dbReference type="ChEBI" id="CHEBI:61977"/>
        <dbReference type="ChEBI" id="CHEBI:456216"/>
        <dbReference type="EC" id="2.7.11.1"/>
    </reaction>
</comment>
<evidence type="ECO:0000256" key="19">
    <source>
        <dbReference type="ARBA" id="ARBA00048679"/>
    </source>
</evidence>
<proteinExistence type="inferred from homology"/>
<comment type="subcellular location">
    <subcellularLocation>
        <location evidence="1">Cell membrane</location>
        <topology evidence="1">Single-pass type I membrane protein</topology>
    </subcellularLocation>
</comment>
<feature type="domain" description="Protein kinase" evidence="23">
    <location>
        <begin position="612"/>
        <end position="936"/>
    </location>
</feature>
<feature type="transmembrane region" description="Helical" evidence="22">
    <location>
        <begin position="520"/>
        <end position="544"/>
    </location>
</feature>
<feature type="compositionally biased region" description="Polar residues" evidence="21">
    <location>
        <begin position="556"/>
        <end position="565"/>
    </location>
</feature>
<evidence type="ECO:0000256" key="2">
    <source>
        <dbReference type="ARBA" id="ARBA00008536"/>
    </source>
</evidence>
<evidence type="ECO:0000256" key="9">
    <source>
        <dbReference type="ARBA" id="ARBA00022729"/>
    </source>
</evidence>
<evidence type="ECO:0000256" key="20">
    <source>
        <dbReference type="PROSITE-ProRule" id="PRU10141"/>
    </source>
</evidence>
<keyword evidence="11 20" id="KW-0547">Nucleotide-binding</keyword>
<keyword evidence="16" id="KW-0675">Receptor</keyword>
<dbReference type="InterPro" id="IPR008271">
    <property type="entry name" value="Ser/Thr_kinase_AS"/>
</dbReference>
<evidence type="ECO:0000256" key="11">
    <source>
        <dbReference type="ARBA" id="ARBA00022741"/>
    </source>
</evidence>
<dbReference type="InterPro" id="IPR011009">
    <property type="entry name" value="Kinase-like_dom_sf"/>
</dbReference>
<evidence type="ECO:0000313" key="25">
    <source>
        <dbReference type="Proteomes" id="UP000701853"/>
    </source>
</evidence>
<evidence type="ECO:0000313" key="24">
    <source>
        <dbReference type="EMBL" id="KAG8491248.1"/>
    </source>
</evidence>
<evidence type="ECO:0000256" key="14">
    <source>
        <dbReference type="ARBA" id="ARBA00022989"/>
    </source>
</evidence>
<evidence type="ECO:0000256" key="12">
    <source>
        <dbReference type="ARBA" id="ARBA00022777"/>
    </source>
</evidence>
<dbReference type="InterPro" id="IPR047117">
    <property type="entry name" value="PERK1-13-like"/>
</dbReference>
<dbReference type="GO" id="GO:0004674">
    <property type="term" value="F:protein serine/threonine kinase activity"/>
    <property type="evidence" value="ECO:0007669"/>
    <property type="project" value="UniProtKB-KW"/>
</dbReference>
<name>A0A8J5YZV9_9ROSI</name>
<comment type="similarity">
    <text evidence="2">In the N-terminal section; belongs to the leguminous lectin family.</text>
</comment>
<evidence type="ECO:0000256" key="8">
    <source>
        <dbReference type="ARBA" id="ARBA00022692"/>
    </source>
</evidence>
<evidence type="ECO:0000256" key="18">
    <source>
        <dbReference type="ARBA" id="ARBA00047899"/>
    </source>
</evidence>
<feature type="compositionally biased region" description="Pro residues" evidence="21">
    <location>
        <begin position="370"/>
        <end position="380"/>
    </location>
</feature>
<dbReference type="PROSITE" id="PS00107">
    <property type="entry name" value="PROTEIN_KINASE_ATP"/>
    <property type="match status" value="1"/>
</dbReference>
<evidence type="ECO:0000256" key="13">
    <source>
        <dbReference type="ARBA" id="ARBA00022840"/>
    </source>
</evidence>
<feature type="region of interest" description="Disordered" evidence="21">
    <location>
        <begin position="344"/>
        <end position="476"/>
    </location>
</feature>
<gene>
    <name evidence="24" type="ORF">CXB51_014438</name>
</gene>
<feature type="region of interest" description="Disordered" evidence="21">
    <location>
        <begin position="554"/>
        <end position="577"/>
    </location>
</feature>
<evidence type="ECO:0000256" key="21">
    <source>
        <dbReference type="SAM" id="MobiDB-lite"/>
    </source>
</evidence>
<dbReference type="EC" id="2.7.11.1" evidence="4"/>
<evidence type="ECO:0000259" key="23">
    <source>
        <dbReference type="PROSITE" id="PS50011"/>
    </source>
</evidence>
<evidence type="ECO:0000256" key="17">
    <source>
        <dbReference type="ARBA" id="ARBA00023180"/>
    </source>
</evidence>
<dbReference type="OrthoDB" id="4062651at2759"/>
<dbReference type="Pfam" id="PF00069">
    <property type="entry name" value="Pkinase"/>
    <property type="match status" value="1"/>
</dbReference>
<dbReference type="GO" id="GO:0002229">
    <property type="term" value="P:defense response to oomycetes"/>
    <property type="evidence" value="ECO:0007669"/>
    <property type="project" value="UniProtKB-ARBA"/>
</dbReference>
<feature type="compositionally biased region" description="Pro residues" evidence="21">
    <location>
        <begin position="445"/>
        <end position="467"/>
    </location>
</feature>
<keyword evidence="7" id="KW-0808">Transferase</keyword>
<dbReference type="AlphaFoldDB" id="A0A8J5YZV9"/>
<evidence type="ECO:0000256" key="6">
    <source>
        <dbReference type="ARBA" id="ARBA00022527"/>
    </source>
</evidence>
<dbReference type="PANTHER" id="PTHR47982:SF22">
    <property type="entry name" value="PROLINE-RICH RECEPTOR-LIKE PROTEIN KINASE PERK14"/>
    <property type="match status" value="1"/>
</dbReference>
<keyword evidence="10" id="KW-0430">Lectin</keyword>
<dbReference type="SUPFAM" id="SSF56112">
    <property type="entry name" value="Protein kinase-like (PK-like)"/>
    <property type="match status" value="1"/>
</dbReference>
<keyword evidence="12" id="KW-0418">Kinase</keyword>
<evidence type="ECO:0000256" key="7">
    <source>
        <dbReference type="ARBA" id="ARBA00022679"/>
    </source>
</evidence>
<dbReference type="InterPro" id="IPR017441">
    <property type="entry name" value="Protein_kinase_ATP_BS"/>
</dbReference>
<accession>A0A8J5YZV9</accession>
<dbReference type="PANTHER" id="PTHR47982">
    <property type="entry name" value="PROLINE-RICH RECEPTOR-LIKE PROTEIN KINASE PERK4"/>
    <property type="match status" value="1"/>
</dbReference>